<dbReference type="PROSITE" id="PS01179">
    <property type="entry name" value="PID"/>
    <property type="match status" value="1"/>
</dbReference>
<feature type="domain" description="PID" evidence="3">
    <location>
        <begin position="50"/>
        <end position="122"/>
    </location>
</feature>
<dbReference type="PhylomeDB" id="B3RNJ2"/>
<accession>B3RNJ2</accession>
<dbReference type="SMART" id="SM00462">
    <property type="entry name" value="PTB"/>
    <property type="match status" value="1"/>
</dbReference>
<evidence type="ECO:0000256" key="1">
    <source>
        <dbReference type="ARBA" id="ARBA00022468"/>
    </source>
</evidence>
<dbReference type="OrthoDB" id="295078at2759"/>
<evidence type="ECO:0000259" key="3">
    <source>
        <dbReference type="PROSITE" id="PS01179"/>
    </source>
</evidence>
<dbReference type="FunFam" id="1.10.8.270:FF:000001">
    <property type="entry name" value="TBC1 domain family member 1"/>
    <property type="match status" value="1"/>
</dbReference>
<dbReference type="Gene3D" id="2.30.29.30">
    <property type="entry name" value="Pleckstrin-homology domain (PH domain)/Phosphotyrosine-binding domain (PTB)"/>
    <property type="match status" value="1"/>
</dbReference>
<dbReference type="PROSITE" id="PS50086">
    <property type="entry name" value="TBC_RABGAP"/>
    <property type="match status" value="1"/>
</dbReference>
<dbReference type="Gene3D" id="1.10.10.750">
    <property type="entry name" value="Ypt/Rab-GAP domain of gyp1p, domain 1"/>
    <property type="match status" value="1"/>
</dbReference>
<dbReference type="SMART" id="SM00164">
    <property type="entry name" value="TBC"/>
    <property type="match status" value="1"/>
</dbReference>
<dbReference type="SUPFAM" id="SSF47923">
    <property type="entry name" value="Ypt/Rab-GAP domain of gyp1p"/>
    <property type="match status" value="2"/>
</dbReference>
<dbReference type="PANTHER" id="PTHR47219">
    <property type="entry name" value="RAB GTPASE-ACTIVATING PROTEIN 1-LIKE"/>
    <property type="match status" value="1"/>
</dbReference>
<dbReference type="OMA" id="MHSMGYV"/>
<dbReference type="InParanoid" id="B3RNJ2"/>
<evidence type="ECO:0000259" key="4">
    <source>
        <dbReference type="PROSITE" id="PS50086"/>
    </source>
</evidence>
<name>B3RNJ2_TRIAD</name>
<feature type="coiled-coil region" evidence="2">
    <location>
        <begin position="718"/>
        <end position="798"/>
    </location>
</feature>
<keyword evidence="1" id="KW-0343">GTPase activation</keyword>
<sequence length="901" mass="103736">IFEGLTCLGSSTVNAPKSETEAQRVMATMRENSAKAIEVNLSVPSDVKGSVALLDPITGSEICSYPVTRILFCARGNPKAAEKDCFSFSSTYQKTEIFYIHVFQCTNQSLAEKVLKALGNAFRNMDVQNSPNSDQDNPNITSFSFQFDITLDVLEKDEGIFRPVPRESGVFKIRENRFKQFSAILKQISGPTNVEIGLNHTFISYFNQNTNTYLNFFQIYFKINNGNKNYEVIGVWNPETLFNVNSINAKTPKGMQVYATLAMDVVFDRVLEPVRLLWDIKLKVYERLEIVPESDRMTRHSESFMIQVKKEGIKGNYRVTGTQRICVGLSINNTSQQNEDLNSGIKINISIDVNIIVCLVRNSDDETVLSGSGNVQQDCSDNALIDWSEVLTRWTNTKSRPKELIQLVRKGIPEPLRGQVWQMLAGIVENTDLLQTYSHLLTKESPSEKTILVDLGRTFPAHPMFKDQDGEGQSNLYRICKAYSVYDEEVGYCQGLSFLVAVLILHMPEEQAFCVLVKIMYTDGLRDLFRLNFEQLHIKFFQLEKLLEKMLPDLYYHFQGNRVEAHMYASQWFLTLFTAKFPLAVSYHVMDMFLCEGMEVLFRVAITILKHISKELLLLDFEGIMKHFRVTLPKKCLSEEFCSRVLLDCGRVKIDSKKLRKYEKEYYILKELREEEDPVMVLEEKNRYLMRSIAKTRQENESLGQELTILKTIHNQSTEEAKENMSLMNKELTSLQSQYADLDEDKRRLQAEIKEIKELYRDTVAKSNDEANRQTNIVKEYKQICSQLQDRLEKQENVYTKQIKTIKAKILKKYPDLADKVDEEIDSLADENAIGADDKSKSYTELGALEEKFRKMEVDYAHTKLELVAKECKIQELEHQLSGLEVTLAKHGSNWFAKWKK</sequence>
<dbReference type="HOGENOM" id="CLU_007394_0_0_1"/>
<keyword evidence="6" id="KW-1185">Reference proteome</keyword>
<dbReference type="Pfam" id="PF12473">
    <property type="entry name" value="DUF3694"/>
    <property type="match status" value="1"/>
</dbReference>
<dbReference type="InterPro" id="IPR050302">
    <property type="entry name" value="Rab_GAP_TBC_domain"/>
</dbReference>
<dbReference type="SUPFAM" id="SSF50729">
    <property type="entry name" value="PH domain-like"/>
    <property type="match status" value="1"/>
</dbReference>
<dbReference type="InterPro" id="IPR011993">
    <property type="entry name" value="PH-like_dom_sf"/>
</dbReference>
<gene>
    <name evidence="5" type="ORF">TRIADDRAFT_21193</name>
</gene>
<feature type="coiled-coil region" evidence="2">
    <location>
        <begin position="860"/>
        <end position="894"/>
    </location>
</feature>
<dbReference type="InterPro" id="IPR022164">
    <property type="entry name" value="Kinesin-like"/>
</dbReference>
<dbReference type="STRING" id="10228.B3RNJ2"/>
<feature type="non-terminal residue" evidence="5">
    <location>
        <position position="1"/>
    </location>
</feature>
<dbReference type="FunFam" id="1.10.472.80:FF:000027">
    <property type="entry name" value="GTPase activating protein (Evi5)"/>
    <property type="match status" value="1"/>
</dbReference>
<dbReference type="CTD" id="6751081"/>
<organism evidence="5 6">
    <name type="scientific">Trichoplax adhaerens</name>
    <name type="common">Trichoplax reptans</name>
    <dbReference type="NCBI Taxonomy" id="10228"/>
    <lineage>
        <taxon>Eukaryota</taxon>
        <taxon>Metazoa</taxon>
        <taxon>Placozoa</taxon>
        <taxon>Uniplacotomia</taxon>
        <taxon>Trichoplacea</taxon>
        <taxon>Trichoplacidae</taxon>
        <taxon>Trichoplax</taxon>
    </lineage>
</organism>
<proteinExistence type="predicted"/>
<dbReference type="RefSeq" id="XP_002109296.1">
    <property type="nucleotide sequence ID" value="XM_002109260.1"/>
</dbReference>
<dbReference type="GO" id="GO:0005096">
    <property type="term" value="F:GTPase activator activity"/>
    <property type="evidence" value="ECO:0000318"/>
    <property type="project" value="GO_Central"/>
</dbReference>
<dbReference type="AlphaFoldDB" id="B3RNJ2"/>
<evidence type="ECO:0000313" key="5">
    <source>
        <dbReference type="EMBL" id="EDV27462.1"/>
    </source>
</evidence>
<dbReference type="GO" id="GO:0031267">
    <property type="term" value="F:small GTPase binding"/>
    <property type="evidence" value="ECO:0000318"/>
    <property type="project" value="GO_Central"/>
</dbReference>
<dbReference type="InterPro" id="IPR035969">
    <property type="entry name" value="Rab-GAP_TBC_sf"/>
</dbReference>
<dbReference type="eggNOG" id="KOG1102">
    <property type="taxonomic scope" value="Eukaryota"/>
</dbReference>
<dbReference type="Gene3D" id="1.10.472.80">
    <property type="entry name" value="Ypt/Rab-GAP domain of gyp1p, domain 3"/>
    <property type="match status" value="1"/>
</dbReference>
<dbReference type="Gene3D" id="1.10.8.270">
    <property type="entry name" value="putative rabgap domain of human tbc1 domain family member 14 like domains"/>
    <property type="match status" value="1"/>
</dbReference>
<protein>
    <recommendedName>
        <fullName evidence="7">Rab-GAP TBC domain-containing protein</fullName>
    </recommendedName>
</protein>
<dbReference type="GeneID" id="6751081"/>
<evidence type="ECO:0008006" key="7">
    <source>
        <dbReference type="Google" id="ProtNLM"/>
    </source>
</evidence>
<keyword evidence="2" id="KW-0175">Coiled coil</keyword>
<dbReference type="InterPro" id="IPR000195">
    <property type="entry name" value="Rab-GAP-TBC_dom"/>
</dbReference>
<dbReference type="InterPro" id="IPR006020">
    <property type="entry name" value="PTB/PI_dom"/>
</dbReference>
<evidence type="ECO:0000313" key="6">
    <source>
        <dbReference type="Proteomes" id="UP000009022"/>
    </source>
</evidence>
<dbReference type="KEGG" id="tad:TRIADDRAFT_21193"/>
<dbReference type="PANTHER" id="PTHR47219:SF9">
    <property type="entry name" value="GTPASE ACTIVATING PROTEIN AND CENTROSOME-ASSOCIATED, ISOFORM B"/>
    <property type="match status" value="1"/>
</dbReference>
<feature type="domain" description="Rab-GAP TBC" evidence="4">
    <location>
        <begin position="411"/>
        <end position="597"/>
    </location>
</feature>
<dbReference type="Pfam" id="PF00566">
    <property type="entry name" value="RabGAP-TBC"/>
    <property type="match status" value="1"/>
</dbReference>
<dbReference type="CDD" id="cd01211">
    <property type="entry name" value="PTB_Rab6GAP"/>
    <property type="match status" value="1"/>
</dbReference>
<dbReference type="Pfam" id="PF00640">
    <property type="entry name" value="PID"/>
    <property type="match status" value="1"/>
</dbReference>
<reference evidence="5 6" key="1">
    <citation type="journal article" date="2008" name="Nature">
        <title>The Trichoplax genome and the nature of placozoans.</title>
        <authorList>
            <person name="Srivastava M."/>
            <person name="Begovic E."/>
            <person name="Chapman J."/>
            <person name="Putnam N.H."/>
            <person name="Hellsten U."/>
            <person name="Kawashima T."/>
            <person name="Kuo A."/>
            <person name="Mitros T."/>
            <person name="Salamov A."/>
            <person name="Carpenter M.L."/>
            <person name="Signorovitch A.Y."/>
            <person name="Moreno M.A."/>
            <person name="Kamm K."/>
            <person name="Grimwood J."/>
            <person name="Schmutz J."/>
            <person name="Shapiro H."/>
            <person name="Grigoriev I.V."/>
            <person name="Buss L.W."/>
            <person name="Schierwater B."/>
            <person name="Dellaporta S.L."/>
            <person name="Rokhsar D.S."/>
        </authorList>
    </citation>
    <scope>NUCLEOTIDE SEQUENCE [LARGE SCALE GENOMIC DNA]</scope>
    <source>
        <strain evidence="5 6">Grell-BS-1999</strain>
    </source>
</reference>
<dbReference type="EMBL" id="DS985242">
    <property type="protein sequence ID" value="EDV27462.1"/>
    <property type="molecule type" value="Genomic_DNA"/>
</dbReference>
<evidence type="ECO:0000256" key="2">
    <source>
        <dbReference type="SAM" id="Coils"/>
    </source>
</evidence>
<dbReference type="Proteomes" id="UP000009022">
    <property type="component" value="Unassembled WGS sequence"/>
</dbReference>